<dbReference type="RefSeq" id="WP_207575642.1">
    <property type="nucleotide sequence ID" value="NZ_JAFNME010000022.1"/>
</dbReference>
<dbReference type="HAMAP" id="MF_00649">
    <property type="entry name" value="DNA_gyrase_inhibitor_YacG"/>
    <property type="match status" value="1"/>
</dbReference>
<evidence type="ECO:0000256" key="1">
    <source>
        <dbReference type="ARBA" id="ARBA00022723"/>
    </source>
</evidence>
<protein>
    <recommendedName>
        <fullName evidence="3">DNA gyrase inhibitor YacG</fullName>
    </recommendedName>
</protein>
<evidence type="ECO:0000313" key="5">
    <source>
        <dbReference type="Proteomes" id="UP000664731"/>
    </source>
</evidence>
<name>A0A939H1J3_9BURK</name>
<dbReference type="PANTHER" id="PTHR36150">
    <property type="entry name" value="DNA GYRASE INHIBITOR YACG"/>
    <property type="match status" value="1"/>
</dbReference>
<dbReference type="GO" id="GO:0006355">
    <property type="term" value="P:regulation of DNA-templated transcription"/>
    <property type="evidence" value="ECO:0007669"/>
    <property type="project" value="InterPro"/>
</dbReference>
<dbReference type="GO" id="GO:0008657">
    <property type="term" value="F:DNA topoisomerase type II (double strand cut, ATP-hydrolyzing) inhibitor activity"/>
    <property type="evidence" value="ECO:0007669"/>
    <property type="project" value="UniProtKB-UniRule"/>
</dbReference>
<feature type="binding site" evidence="3">
    <location>
        <position position="22"/>
    </location>
    <ligand>
        <name>Zn(2+)</name>
        <dbReference type="ChEBI" id="CHEBI:29105"/>
    </ligand>
</feature>
<dbReference type="PANTHER" id="PTHR36150:SF1">
    <property type="entry name" value="DNA GYRASE INHIBITOR YACG"/>
    <property type="match status" value="1"/>
</dbReference>
<sequence length="73" mass="7760">MTTPAAPQPPASTPPTVACPTCGGPALFAPSNRWRPFCSERCKRIDLGAWAAEEFRVPSRESEADSAPDSQDA</sequence>
<comment type="similarity">
    <text evidence="3">Belongs to the DNA gyrase inhibitor YacG family.</text>
</comment>
<accession>A0A939H1J3</accession>
<dbReference type="EMBL" id="JAFNME010000022">
    <property type="protein sequence ID" value="MBO1250240.1"/>
    <property type="molecule type" value="Genomic_DNA"/>
</dbReference>
<comment type="caution">
    <text evidence="4">The sequence shown here is derived from an EMBL/GenBank/DDBJ whole genome shotgun (WGS) entry which is preliminary data.</text>
</comment>
<dbReference type="Gene3D" id="3.30.50.10">
    <property type="entry name" value="Erythroid Transcription Factor GATA-1, subunit A"/>
    <property type="match status" value="1"/>
</dbReference>
<dbReference type="GO" id="GO:0008270">
    <property type="term" value="F:zinc ion binding"/>
    <property type="evidence" value="ECO:0007669"/>
    <property type="project" value="UniProtKB-UniRule"/>
</dbReference>
<evidence type="ECO:0000256" key="3">
    <source>
        <dbReference type="HAMAP-Rule" id="MF_00649"/>
    </source>
</evidence>
<dbReference type="InterPro" id="IPR005584">
    <property type="entry name" value="DNA_gyrase_inhibitor_YacG"/>
</dbReference>
<dbReference type="Proteomes" id="UP000664731">
    <property type="component" value="Unassembled WGS sequence"/>
</dbReference>
<comment type="subunit">
    <text evidence="3">Interacts with GyrB.</text>
</comment>
<comment type="cofactor">
    <cofactor evidence="3">
        <name>Zn(2+)</name>
        <dbReference type="ChEBI" id="CHEBI:29105"/>
    </cofactor>
    <text evidence="3">Binds 1 zinc ion.</text>
</comment>
<proteinExistence type="inferred from homology"/>
<keyword evidence="5" id="KW-1185">Reference proteome</keyword>
<feature type="binding site" evidence="3">
    <location>
        <position position="38"/>
    </location>
    <ligand>
        <name>Zn(2+)</name>
        <dbReference type="ChEBI" id="CHEBI:29105"/>
    </ligand>
</feature>
<dbReference type="Pfam" id="PF03884">
    <property type="entry name" value="YacG"/>
    <property type="match status" value="1"/>
</dbReference>
<gene>
    <name evidence="3" type="primary">yacG</name>
    <name evidence="4" type="ORF">J1777_10450</name>
</gene>
<reference evidence="4" key="1">
    <citation type="submission" date="2021-03" db="EMBL/GenBank/DDBJ databases">
        <title>Comamonas denitrificans.</title>
        <authorList>
            <person name="Finster K."/>
        </authorList>
    </citation>
    <scope>NUCLEOTIDE SEQUENCE</scope>
    <source>
        <strain evidence="4">MM2021_4</strain>
    </source>
</reference>
<dbReference type="InterPro" id="IPR013088">
    <property type="entry name" value="Znf_NHR/GATA"/>
</dbReference>
<dbReference type="AlphaFoldDB" id="A0A939H1J3"/>
<keyword evidence="2 3" id="KW-0862">Zinc</keyword>
<organism evidence="4 5">
    <name type="scientific">Comamonas denitrificans</name>
    <dbReference type="NCBI Taxonomy" id="117506"/>
    <lineage>
        <taxon>Bacteria</taxon>
        <taxon>Pseudomonadati</taxon>
        <taxon>Pseudomonadota</taxon>
        <taxon>Betaproteobacteria</taxon>
        <taxon>Burkholderiales</taxon>
        <taxon>Comamonadaceae</taxon>
        <taxon>Comamonas</taxon>
    </lineage>
</organism>
<evidence type="ECO:0000313" key="4">
    <source>
        <dbReference type="EMBL" id="MBO1250240.1"/>
    </source>
</evidence>
<evidence type="ECO:0000256" key="2">
    <source>
        <dbReference type="ARBA" id="ARBA00022833"/>
    </source>
</evidence>
<feature type="binding site" evidence="3">
    <location>
        <position position="19"/>
    </location>
    <ligand>
        <name>Zn(2+)</name>
        <dbReference type="ChEBI" id="CHEBI:29105"/>
    </ligand>
</feature>
<comment type="function">
    <text evidence="3">Inhibits all the catalytic activities of DNA gyrase by preventing its interaction with DNA. Acts by binding directly to the C-terminal domain of GyrB, which probably disrupts DNA binding by the gyrase.</text>
</comment>
<keyword evidence="1 3" id="KW-0479">Metal-binding</keyword>
<dbReference type="SUPFAM" id="SSF57716">
    <property type="entry name" value="Glucocorticoid receptor-like (DNA-binding domain)"/>
    <property type="match status" value="1"/>
</dbReference>
<feature type="binding site" evidence="3">
    <location>
        <position position="42"/>
    </location>
    <ligand>
        <name>Zn(2+)</name>
        <dbReference type="ChEBI" id="CHEBI:29105"/>
    </ligand>
</feature>